<reference evidence="1" key="1">
    <citation type="submission" date="2014-09" db="EMBL/GenBank/DDBJ databases">
        <authorList>
            <person name="Magalhaes I.L.F."/>
            <person name="Oliveira U."/>
            <person name="Santos F.R."/>
            <person name="Vidigal T.H.D.A."/>
            <person name="Brescovit A.D."/>
            <person name="Santos A.J."/>
        </authorList>
    </citation>
    <scope>NUCLEOTIDE SEQUENCE</scope>
    <source>
        <tissue evidence="1">Shoot tissue taken approximately 20 cm above the soil surface</tissue>
    </source>
</reference>
<accession>A0A0A9HG05</accession>
<protein>
    <submittedName>
        <fullName evidence="1">Uncharacterized protein</fullName>
    </submittedName>
</protein>
<proteinExistence type="predicted"/>
<reference evidence="1" key="2">
    <citation type="journal article" date="2015" name="Data Brief">
        <title>Shoot transcriptome of the giant reed, Arundo donax.</title>
        <authorList>
            <person name="Barrero R.A."/>
            <person name="Guerrero F.D."/>
            <person name="Moolhuijzen P."/>
            <person name="Goolsby J.A."/>
            <person name="Tidwell J."/>
            <person name="Bellgard S.E."/>
            <person name="Bellgard M.I."/>
        </authorList>
    </citation>
    <scope>NUCLEOTIDE SEQUENCE</scope>
    <source>
        <tissue evidence="1">Shoot tissue taken approximately 20 cm above the soil surface</tissue>
    </source>
</reference>
<sequence>MMKKKKVKFLCSSNWFAHIAMTVLSGNGSRTFH</sequence>
<dbReference type="AlphaFoldDB" id="A0A0A9HG05"/>
<name>A0A0A9HG05_ARUDO</name>
<organism evidence="1">
    <name type="scientific">Arundo donax</name>
    <name type="common">Giant reed</name>
    <name type="synonym">Donax arundinaceus</name>
    <dbReference type="NCBI Taxonomy" id="35708"/>
    <lineage>
        <taxon>Eukaryota</taxon>
        <taxon>Viridiplantae</taxon>
        <taxon>Streptophyta</taxon>
        <taxon>Embryophyta</taxon>
        <taxon>Tracheophyta</taxon>
        <taxon>Spermatophyta</taxon>
        <taxon>Magnoliopsida</taxon>
        <taxon>Liliopsida</taxon>
        <taxon>Poales</taxon>
        <taxon>Poaceae</taxon>
        <taxon>PACMAD clade</taxon>
        <taxon>Arundinoideae</taxon>
        <taxon>Arundineae</taxon>
        <taxon>Arundo</taxon>
    </lineage>
</organism>
<dbReference type="EMBL" id="GBRH01162244">
    <property type="protein sequence ID" value="JAE35652.1"/>
    <property type="molecule type" value="Transcribed_RNA"/>
</dbReference>
<evidence type="ECO:0000313" key="1">
    <source>
        <dbReference type="EMBL" id="JAE35652.1"/>
    </source>
</evidence>